<evidence type="ECO:0000313" key="1">
    <source>
        <dbReference type="EMBL" id="DAD78640.1"/>
    </source>
</evidence>
<dbReference type="EMBL" id="BK014849">
    <property type="protein sequence ID" value="DAD78640.1"/>
    <property type="molecule type" value="Genomic_DNA"/>
</dbReference>
<sequence length="36" mass="4465">MGRISFYRHFQQFFRQILCILLLDKYPVIGYNRATR</sequence>
<accession>A0A8S5M901</accession>
<name>A0A8S5M901_9CAUD</name>
<proteinExistence type="predicted"/>
<organism evidence="1">
    <name type="scientific">Siphoviridae sp. ctB3v5</name>
    <dbReference type="NCBI Taxonomy" id="2826186"/>
    <lineage>
        <taxon>Viruses</taxon>
        <taxon>Duplodnaviria</taxon>
        <taxon>Heunggongvirae</taxon>
        <taxon>Uroviricota</taxon>
        <taxon>Caudoviricetes</taxon>
    </lineage>
</organism>
<reference evidence="1" key="1">
    <citation type="journal article" date="2021" name="Proc. Natl. Acad. Sci. U.S.A.">
        <title>A Catalog of Tens of Thousands of Viruses from Human Metagenomes Reveals Hidden Associations with Chronic Diseases.</title>
        <authorList>
            <person name="Tisza M.J."/>
            <person name="Buck C.B."/>
        </authorList>
    </citation>
    <scope>NUCLEOTIDE SEQUENCE</scope>
    <source>
        <strain evidence="1">CtB3v5</strain>
    </source>
</reference>
<protein>
    <submittedName>
        <fullName evidence="1">Uncharacterized protein</fullName>
    </submittedName>
</protein>